<dbReference type="EMBL" id="BNAV01000007">
    <property type="protein sequence ID" value="GHF67823.1"/>
    <property type="molecule type" value="Genomic_DNA"/>
</dbReference>
<gene>
    <name evidence="3" type="ORF">GCM10017566_46950</name>
</gene>
<name>A0A8H9J0R0_9PSEU</name>
<reference evidence="3" key="2">
    <citation type="submission" date="2020-09" db="EMBL/GenBank/DDBJ databases">
        <authorList>
            <person name="Sun Q."/>
            <person name="Zhou Y."/>
        </authorList>
    </citation>
    <scope>NUCLEOTIDE SEQUENCE</scope>
    <source>
        <strain evidence="3">CGMCC 4.7679</strain>
    </source>
</reference>
<feature type="domain" description="FAD dependent oxidoreductase" evidence="2">
    <location>
        <begin position="8"/>
        <end position="392"/>
    </location>
</feature>
<sequence>MEFSPPQRVLVVGAGAVGLSCAWFLQEHGADVAVLDRSGVGAGASWGNAGYVAPAMVAPLPDPALLREGVRSLLTPGSPVSVSGRVSAAMLAFLAGFTRNSTGARWRRGMAALARLGQLSIPAFDDLVAGGVEADVHEGVVRIGFTEGEDTAGLEQEFAAARDAGQPVSYWTSPGHVRPFSRRVKQVVHLEGQRFVAPGAFLDALAGSVRKRGGEIVDGARVRSVGFGPRGLQIDTWSGAPYRGDAVVLATGPWLPELARPLGVRAPVQAGRGYSCSVRLADPLAAPAYLPGVRVALTPYGDRARVAGTMEIADRDAPFDRRRLDAILRSIHPLIEGADWADVRDPWVGARPLTSDGLPLIGSTKLEGVHVAGGHGMWGLTLGPATGKLLARQIMTGTDLPELAPFHPLRRG</sequence>
<evidence type="ECO:0000313" key="3">
    <source>
        <dbReference type="EMBL" id="GHF67823.1"/>
    </source>
</evidence>
<protein>
    <submittedName>
        <fullName evidence="3">D-amino-acid dehydrogenase</fullName>
    </submittedName>
</protein>
<organism evidence="3 4">
    <name type="scientific">Amycolatopsis bartoniae</name>
    <dbReference type="NCBI Taxonomy" id="941986"/>
    <lineage>
        <taxon>Bacteria</taxon>
        <taxon>Bacillati</taxon>
        <taxon>Actinomycetota</taxon>
        <taxon>Actinomycetes</taxon>
        <taxon>Pseudonocardiales</taxon>
        <taxon>Pseudonocardiaceae</taxon>
        <taxon>Amycolatopsis</taxon>
    </lineage>
</organism>
<dbReference type="PANTHER" id="PTHR13847">
    <property type="entry name" value="SARCOSINE DEHYDROGENASE-RELATED"/>
    <property type="match status" value="1"/>
</dbReference>
<dbReference type="PANTHER" id="PTHR13847:SF289">
    <property type="entry name" value="GLYCINE OXIDASE"/>
    <property type="match status" value="1"/>
</dbReference>
<dbReference type="InterPro" id="IPR006076">
    <property type="entry name" value="FAD-dep_OxRdtase"/>
</dbReference>
<dbReference type="SUPFAM" id="SSF51971">
    <property type="entry name" value="Nucleotide-binding domain"/>
    <property type="match status" value="1"/>
</dbReference>
<keyword evidence="4" id="KW-1185">Reference proteome</keyword>
<dbReference type="InterPro" id="IPR036188">
    <property type="entry name" value="FAD/NAD-bd_sf"/>
</dbReference>
<evidence type="ECO:0000259" key="2">
    <source>
        <dbReference type="Pfam" id="PF01266"/>
    </source>
</evidence>
<dbReference type="Proteomes" id="UP000658656">
    <property type="component" value="Unassembled WGS sequence"/>
</dbReference>
<reference evidence="3" key="1">
    <citation type="journal article" date="2014" name="Int. J. Syst. Evol. Microbiol.">
        <title>Complete genome sequence of Corynebacterium casei LMG S-19264T (=DSM 44701T), isolated from a smear-ripened cheese.</title>
        <authorList>
            <consortium name="US DOE Joint Genome Institute (JGI-PGF)"/>
            <person name="Walter F."/>
            <person name="Albersmeier A."/>
            <person name="Kalinowski J."/>
            <person name="Ruckert C."/>
        </authorList>
    </citation>
    <scope>NUCLEOTIDE SEQUENCE</scope>
    <source>
        <strain evidence="3">CGMCC 4.7679</strain>
    </source>
</reference>
<comment type="caution">
    <text evidence="3">The sequence shown here is derived from an EMBL/GenBank/DDBJ whole genome shotgun (WGS) entry which is preliminary data.</text>
</comment>
<evidence type="ECO:0000313" key="4">
    <source>
        <dbReference type="Proteomes" id="UP000658656"/>
    </source>
</evidence>
<dbReference type="SUPFAM" id="SSF54373">
    <property type="entry name" value="FAD-linked reductases, C-terminal domain"/>
    <property type="match status" value="1"/>
</dbReference>
<dbReference type="GO" id="GO:0005737">
    <property type="term" value="C:cytoplasm"/>
    <property type="evidence" value="ECO:0007669"/>
    <property type="project" value="TreeGrafter"/>
</dbReference>
<dbReference type="OrthoDB" id="9806257at2"/>
<dbReference type="GO" id="GO:0016491">
    <property type="term" value="F:oxidoreductase activity"/>
    <property type="evidence" value="ECO:0007669"/>
    <property type="project" value="UniProtKB-KW"/>
</dbReference>
<accession>A0A8H9J0R0</accession>
<keyword evidence="1" id="KW-0560">Oxidoreductase</keyword>
<proteinExistence type="predicted"/>
<dbReference type="Gene3D" id="3.30.9.10">
    <property type="entry name" value="D-Amino Acid Oxidase, subunit A, domain 2"/>
    <property type="match status" value="1"/>
</dbReference>
<dbReference type="RefSeq" id="WP_145933785.1">
    <property type="nucleotide sequence ID" value="NZ_BNAV01000007.1"/>
</dbReference>
<dbReference type="Gene3D" id="3.50.50.60">
    <property type="entry name" value="FAD/NAD(P)-binding domain"/>
    <property type="match status" value="2"/>
</dbReference>
<dbReference type="Pfam" id="PF01266">
    <property type="entry name" value="DAO"/>
    <property type="match status" value="1"/>
</dbReference>
<evidence type="ECO:0000256" key="1">
    <source>
        <dbReference type="ARBA" id="ARBA00023002"/>
    </source>
</evidence>
<dbReference type="AlphaFoldDB" id="A0A8H9J0R0"/>